<comment type="caution">
    <text evidence="2">The sequence shown here is derived from an EMBL/GenBank/DDBJ whole genome shotgun (WGS) entry which is preliminary data.</text>
</comment>
<dbReference type="OrthoDB" id="9963941at2"/>
<organism evidence="2 3">
    <name type="scientific">Zavarzinia compransoris</name>
    <dbReference type="NCBI Taxonomy" id="1264899"/>
    <lineage>
        <taxon>Bacteria</taxon>
        <taxon>Pseudomonadati</taxon>
        <taxon>Pseudomonadota</taxon>
        <taxon>Alphaproteobacteria</taxon>
        <taxon>Rhodospirillales</taxon>
        <taxon>Zavarziniaceae</taxon>
        <taxon>Zavarzinia</taxon>
    </lineage>
</organism>
<dbReference type="AlphaFoldDB" id="A0A317E1K8"/>
<evidence type="ECO:0000256" key="1">
    <source>
        <dbReference type="SAM" id="SignalP"/>
    </source>
</evidence>
<sequence length="169" mass="17562">MLRPFFALCLGFAGLGLAACQPEPTPYQALLAPAVRVAAVTVSTEGNVPPALARALKTRLEQEFASDPSGSYGLNLDVTLTAYTKGKGSGSSALELGGRLDGRALLQGPKTGLIAARGDLEVLRDNVNGVTVQPLPGLPDDVLVDNFARAIRSIMFGPESTGTLIDGER</sequence>
<gene>
    <name evidence="2" type="ORF">DKG75_12725</name>
</gene>
<keyword evidence="3" id="KW-1185">Reference proteome</keyword>
<evidence type="ECO:0000313" key="3">
    <source>
        <dbReference type="Proteomes" id="UP000246077"/>
    </source>
</evidence>
<dbReference type="EMBL" id="QGLF01000003">
    <property type="protein sequence ID" value="PWR20849.1"/>
    <property type="molecule type" value="Genomic_DNA"/>
</dbReference>
<feature type="signal peptide" evidence="1">
    <location>
        <begin position="1"/>
        <end position="18"/>
    </location>
</feature>
<proteinExistence type="predicted"/>
<name>A0A317E1K8_9PROT</name>
<reference evidence="3" key="1">
    <citation type="submission" date="2018-05" db="EMBL/GenBank/DDBJ databases">
        <title>Zavarzinia sp. HR-AS.</title>
        <authorList>
            <person name="Lee Y."/>
            <person name="Jeon C.O."/>
        </authorList>
    </citation>
    <scope>NUCLEOTIDE SEQUENCE [LARGE SCALE GENOMIC DNA]</scope>
    <source>
        <strain evidence="3">DSM 1231</strain>
    </source>
</reference>
<dbReference type="RefSeq" id="WP_109921493.1">
    <property type="nucleotide sequence ID" value="NZ_QGLF01000003.1"/>
</dbReference>
<dbReference type="PROSITE" id="PS51257">
    <property type="entry name" value="PROKAR_LIPOPROTEIN"/>
    <property type="match status" value="1"/>
</dbReference>
<dbReference type="Proteomes" id="UP000246077">
    <property type="component" value="Unassembled WGS sequence"/>
</dbReference>
<keyword evidence="1" id="KW-0732">Signal</keyword>
<feature type="chain" id="PRO_5016363556" description="DUF4410 domain-containing protein" evidence="1">
    <location>
        <begin position="19"/>
        <end position="169"/>
    </location>
</feature>
<evidence type="ECO:0000313" key="2">
    <source>
        <dbReference type="EMBL" id="PWR20849.1"/>
    </source>
</evidence>
<accession>A0A317E1K8</accession>
<evidence type="ECO:0008006" key="4">
    <source>
        <dbReference type="Google" id="ProtNLM"/>
    </source>
</evidence>
<protein>
    <recommendedName>
        <fullName evidence="4">DUF4410 domain-containing protein</fullName>
    </recommendedName>
</protein>